<gene>
    <name evidence="6" type="ORF">ADS79_23770</name>
</gene>
<name>A0A0K9YSZ5_9BACL</name>
<keyword evidence="2" id="KW-1015">Disulfide bond</keyword>
<evidence type="ECO:0000256" key="1">
    <source>
        <dbReference type="ARBA" id="ARBA00008987"/>
    </source>
</evidence>
<dbReference type="GO" id="GO:0015035">
    <property type="term" value="F:protein-disulfide reductase activity"/>
    <property type="evidence" value="ECO:0007669"/>
    <property type="project" value="TreeGrafter"/>
</dbReference>
<evidence type="ECO:0000313" key="6">
    <source>
        <dbReference type="EMBL" id="KNB71772.1"/>
    </source>
</evidence>
<dbReference type="InterPro" id="IPR013766">
    <property type="entry name" value="Thioredoxin_domain"/>
</dbReference>
<dbReference type="AlphaFoldDB" id="A0A0K9YSZ5"/>
<keyword evidence="4" id="KW-0812">Transmembrane</keyword>
<dbReference type="GO" id="GO:0005737">
    <property type="term" value="C:cytoplasm"/>
    <property type="evidence" value="ECO:0007669"/>
    <property type="project" value="TreeGrafter"/>
</dbReference>
<dbReference type="PANTHER" id="PTHR45663:SF11">
    <property type="entry name" value="GEO12009P1"/>
    <property type="match status" value="1"/>
</dbReference>
<sequence>MRNHKRQEEEEVVGIKQVWLWLTLVIVLLLTAVTAWSASRSPEIKIVYVYSDSCGYCTSFGPTFEKVMQEYPADIIDRLDINKKQGLDEALNLGAEATPTIIIVEKGQVKDKLEGDVPEHHLREFLQKNINESLSKNG</sequence>
<dbReference type="PANTHER" id="PTHR45663">
    <property type="entry name" value="GEO12009P1"/>
    <property type="match status" value="1"/>
</dbReference>
<feature type="domain" description="Thioredoxin" evidence="5">
    <location>
        <begin position="24"/>
        <end position="131"/>
    </location>
</feature>
<dbReference type="PATRIC" id="fig|54915.3.peg.3893"/>
<dbReference type="OrthoDB" id="2467599at2"/>
<proteinExistence type="inferred from homology"/>
<evidence type="ECO:0000256" key="3">
    <source>
        <dbReference type="ARBA" id="ARBA00023284"/>
    </source>
</evidence>
<dbReference type="InterPro" id="IPR036249">
    <property type="entry name" value="Thioredoxin-like_sf"/>
</dbReference>
<feature type="transmembrane region" description="Helical" evidence="4">
    <location>
        <begin position="18"/>
        <end position="38"/>
    </location>
</feature>
<dbReference type="Gene3D" id="3.40.30.10">
    <property type="entry name" value="Glutaredoxin"/>
    <property type="match status" value="1"/>
</dbReference>
<dbReference type="Pfam" id="PF00085">
    <property type="entry name" value="Thioredoxin"/>
    <property type="match status" value="1"/>
</dbReference>
<dbReference type="CDD" id="cd02947">
    <property type="entry name" value="TRX_family"/>
    <property type="match status" value="1"/>
</dbReference>
<evidence type="ECO:0000256" key="4">
    <source>
        <dbReference type="SAM" id="Phobius"/>
    </source>
</evidence>
<dbReference type="PROSITE" id="PS51352">
    <property type="entry name" value="THIOREDOXIN_2"/>
    <property type="match status" value="1"/>
</dbReference>
<evidence type="ECO:0000256" key="2">
    <source>
        <dbReference type="ARBA" id="ARBA00023157"/>
    </source>
</evidence>
<comment type="similarity">
    <text evidence="1">Belongs to the thioredoxin family.</text>
</comment>
<dbReference type="STRING" id="54915.ADS79_23770"/>
<keyword evidence="4" id="KW-1133">Transmembrane helix</keyword>
<accession>A0A0K9YSZ5</accession>
<reference evidence="7" key="1">
    <citation type="submission" date="2015-07" db="EMBL/GenBank/DDBJ databases">
        <title>Genome sequencing project for genomic taxonomy and phylogenomics of Bacillus-like bacteria.</title>
        <authorList>
            <person name="Liu B."/>
            <person name="Wang J."/>
            <person name="Zhu Y."/>
            <person name="Liu G."/>
            <person name="Chen Q."/>
            <person name="Chen Z."/>
            <person name="Lan J."/>
            <person name="Che J."/>
            <person name="Ge C."/>
            <person name="Shi H."/>
            <person name="Pan Z."/>
            <person name="Liu X."/>
        </authorList>
    </citation>
    <scope>NUCLEOTIDE SEQUENCE [LARGE SCALE GENOMIC DNA]</scope>
    <source>
        <strain evidence="7">DSM 9887</strain>
    </source>
</reference>
<organism evidence="6 7">
    <name type="scientific">Brevibacillus reuszeri</name>
    <dbReference type="NCBI Taxonomy" id="54915"/>
    <lineage>
        <taxon>Bacteria</taxon>
        <taxon>Bacillati</taxon>
        <taxon>Bacillota</taxon>
        <taxon>Bacilli</taxon>
        <taxon>Bacillales</taxon>
        <taxon>Paenibacillaceae</taxon>
        <taxon>Brevibacillus</taxon>
    </lineage>
</organism>
<evidence type="ECO:0000259" key="5">
    <source>
        <dbReference type="PROSITE" id="PS51352"/>
    </source>
</evidence>
<dbReference type="SUPFAM" id="SSF52833">
    <property type="entry name" value="Thioredoxin-like"/>
    <property type="match status" value="1"/>
</dbReference>
<protein>
    <submittedName>
        <fullName evidence="6">Disulfide bond formation protein</fullName>
    </submittedName>
</protein>
<evidence type="ECO:0000313" key="7">
    <source>
        <dbReference type="Proteomes" id="UP000036834"/>
    </source>
</evidence>
<comment type="caution">
    <text evidence="6">The sequence shown here is derived from an EMBL/GenBank/DDBJ whole genome shotgun (WGS) entry which is preliminary data.</text>
</comment>
<keyword evidence="4" id="KW-0472">Membrane</keyword>
<dbReference type="EMBL" id="LGIQ01000009">
    <property type="protein sequence ID" value="KNB71772.1"/>
    <property type="molecule type" value="Genomic_DNA"/>
</dbReference>
<dbReference type="Proteomes" id="UP000036834">
    <property type="component" value="Unassembled WGS sequence"/>
</dbReference>
<keyword evidence="3" id="KW-0676">Redox-active center</keyword>